<dbReference type="InterPro" id="IPR006674">
    <property type="entry name" value="HD_domain"/>
</dbReference>
<dbReference type="GO" id="GO:0008832">
    <property type="term" value="F:dGTPase activity"/>
    <property type="evidence" value="ECO:0007669"/>
    <property type="project" value="UniProtKB-EC"/>
</dbReference>
<keyword evidence="1 4" id="KW-0378">Hydrolase</keyword>
<dbReference type="PANTHER" id="PTHR11373:SF32">
    <property type="entry name" value="DEOXYGUANOSINETRIPHOSPHATE TRIPHOSPHOHYDROLASE"/>
    <property type="match status" value="1"/>
</dbReference>
<name>A0A3M8Q610_9GAMM</name>
<comment type="caution">
    <text evidence="4">The sequence shown here is derived from an EMBL/GenBank/DDBJ whole genome shotgun (WGS) entry which is preliminary data.</text>
</comment>
<dbReference type="CDD" id="cd00077">
    <property type="entry name" value="HDc"/>
    <property type="match status" value="1"/>
</dbReference>
<dbReference type="Pfam" id="PF13286">
    <property type="entry name" value="HD_assoc"/>
    <property type="match status" value="1"/>
</dbReference>
<gene>
    <name evidence="4" type="ORF">EBI00_06480</name>
</gene>
<protein>
    <submittedName>
        <fullName evidence="4">dGTPase</fullName>
        <ecNumber evidence="4">3.1.5.1</ecNumber>
    </submittedName>
</protein>
<dbReference type="InterPro" id="IPR026875">
    <property type="entry name" value="PHydrolase_assoc_dom"/>
</dbReference>
<evidence type="ECO:0000256" key="2">
    <source>
        <dbReference type="SAM" id="MobiDB-lite"/>
    </source>
</evidence>
<dbReference type="EC" id="3.1.5.1" evidence="4"/>
<dbReference type="PANTHER" id="PTHR11373">
    <property type="entry name" value="DEOXYNUCLEOSIDE TRIPHOSPHATE TRIPHOSPHOHYDROLASE"/>
    <property type="match status" value="1"/>
</dbReference>
<dbReference type="SUPFAM" id="SSF109604">
    <property type="entry name" value="HD-domain/PDEase-like"/>
    <property type="match status" value="1"/>
</dbReference>
<evidence type="ECO:0000256" key="1">
    <source>
        <dbReference type="ARBA" id="ARBA00022801"/>
    </source>
</evidence>
<evidence type="ECO:0000259" key="3">
    <source>
        <dbReference type="PROSITE" id="PS51831"/>
    </source>
</evidence>
<dbReference type="Gene3D" id="1.10.3210.10">
    <property type="entry name" value="Hypothetical protein af1432"/>
    <property type="match status" value="1"/>
</dbReference>
<dbReference type="NCBIfam" id="TIGR01353">
    <property type="entry name" value="dGTP_triPase"/>
    <property type="match status" value="1"/>
</dbReference>
<dbReference type="InterPro" id="IPR006261">
    <property type="entry name" value="dGTPase"/>
</dbReference>
<dbReference type="InterPro" id="IPR003607">
    <property type="entry name" value="HD/PDEase_dom"/>
</dbReference>
<dbReference type="Proteomes" id="UP000280507">
    <property type="component" value="Unassembled WGS sequence"/>
</dbReference>
<proteinExistence type="predicted"/>
<dbReference type="InterPro" id="IPR050135">
    <property type="entry name" value="dGTPase-like"/>
</dbReference>
<reference evidence="4 5" key="1">
    <citation type="journal article" date="2012" name="Int. J. Syst. Evol. Microbiol.">
        <title>Marinomonas hwangdonensis sp. nov., isolated from seawater.</title>
        <authorList>
            <person name="Jung Y.T."/>
            <person name="Oh T.K."/>
            <person name="Yoon J.H."/>
        </authorList>
    </citation>
    <scope>NUCLEOTIDE SEQUENCE [LARGE SCALE GENOMIC DNA]</scope>
    <source>
        <strain evidence="4 5">HDW-15</strain>
    </source>
</reference>
<dbReference type="SMART" id="SM00471">
    <property type="entry name" value="HDc"/>
    <property type="match status" value="1"/>
</dbReference>
<dbReference type="NCBIfam" id="NF003429">
    <property type="entry name" value="PRK04926.1"/>
    <property type="match status" value="1"/>
</dbReference>
<organism evidence="4 5">
    <name type="scientific">Marinomonas hwangdonensis</name>
    <dbReference type="NCBI Taxonomy" id="1053647"/>
    <lineage>
        <taxon>Bacteria</taxon>
        <taxon>Pseudomonadati</taxon>
        <taxon>Pseudomonadota</taxon>
        <taxon>Gammaproteobacteria</taxon>
        <taxon>Oceanospirillales</taxon>
        <taxon>Oceanospirillaceae</taxon>
        <taxon>Marinomonas</taxon>
    </lineage>
</organism>
<feature type="domain" description="HD" evidence="3">
    <location>
        <begin position="59"/>
        <end position="244"/>
    </location>
</feature>
<dbReference type="InterPro" id="IPR027432">
    <property type="entry name" value="dGTP_triphosphohydrolase_C"/>
</dbReference>
<keyword evidence="5" id="KW-1185">Reference proteome</keyword>
<dbReference type="PROSITE" id="PS51831">
    <property type="entry name" value="HD"/>
    <property type="match status" value="1"/>
</dbReference>
<dbReference type="OrthoDB" id="9803619at2"/>
<evidence type="ECO:0000313" key="4">
    <source>
        <dbReference type="EMBL" id="RNF51539.1"/>
    </source>
</evidence>
<sequence length="464" mass="52931">MKHLISTKRLRDSTSPSDRSPKQQFESDRGRVVFAPAFRRMQSKAQVFSLESNAAVRSRLTHSLEVAHIGKYIAQKIVEKAIEKQNQDLIYLSEHIEPIVETACFLHDIGNPPFGHLGEEAIKEWFNKNGPSLYDDSINKDIDPSSKNYLDITNFDGNPQGLRIAMTLQGEAGKKGLNLTYTQIASLIKYPKLSTDNTIDYKKVGVFSSEADDIATIWHELKLEPSQRHPFVYIMEASDDIAYCLSDIEDGIEKNIIKSEEVLEHLASSFKELSDGSIAKCIPTKSGEDRIIGSYISFRINMINLYVDEAAKRFIDSIERGDFTVGFFDRDETDPFSKALKIIKLFCREHLYKSPEAEDIEIAGYNIVYGLLEKFSILLSLKRKDFDLLLSGNAKGLHLHSRMFGKLPSKLVKHYQEQLVNIDNSDITEWYFRLQLIIDYISGMTDEFALQFYRLLNGIEIKTL</sequence>
<dbReference type="GO" id="GO:0006203">
    <property type="term" value="P:dGTP catabolic process"/>
    <property type="evidence" value="ECO:0007669"/>
    <property type="project" value="TreeGrafter"/>
</dbReference>
<dbReference type="RefSeq" id="WP_123095111.1">
    <property type="nucleotide sequence ID" value="NZ_RIZG01000003.1"/>
</dbReference>
<dbReference type="EMBL" id="RIZG01000003">
    <property type="protein sequence ID" value="RNF51539.1"/>
    <property type="molecule type" value="Genomic_DNA"/>
</dbReference>
<dbReference type="Pfam" id="PF01966">
    <property type="entry name" value="HD"/>
    <property type="match status" value="1"/>
</dbReference>
<evidence type="ECO:0000313" key="5">
    <source>
        <dbReference type="Proteomes" id="UP000280507"/>
    </source>
</evidence>
<feature type="region of interest" description="Disordered" evidence="2">
    <location>
        <begin position="1"/>
        <end position="27"/>
    </location>
</feature>
<accession>A0A3M8Q610</accession>
<dbReference type="Gene3D" id="1.10.3550.10">
    <property type="entry name" value="eoxyguanosinetriphosphate triphosphohydrolase domain-like"/>
    <property type="match status" value="2"/>
</dbReference>
<dbReference type="AlphaFoldDB" id="A0A3M8Q610"/>